<accession>A0NV54</accession>
<dbReference type="AlphaFoldDB" id="A0NV54"/>
<proteinExistence type="predicted"/>
<sequence>MEGDAKRKGNRPALKAAKAVA</sequence>
<evidence type="ECO:0000256" key="1">
    <source>
        <dbReference type="SAM" id="MobiDB-lite"/>
    </source>
</evidence>
<gene>
    <name evidence="2" type="ORF">SIAM614_06043</name>
</gene>
<dbReference type="EMBL" id="AAUW01000010">
    <property type="protein sequence ID" value="EAV43321.1"/>
    <property type="molecule type" value="Genomic_DNA"/>
</dbReference>
<evidence type="ECO:0000313" key="3">
    <source>
        <dbReference type="Proteomes" id="UP000004848"/>
    </source>
</evidence>
<dbReference type="Proteomes" id="UP000004848">
    <property type="component" value="Unassembled WGS sequence"/>
</dbReference>
<reference evidence="2 3" key="1">
    <citation type="submission" date="2006-05" db="EMBL/GenBank/DDBJ databases">
        <authorList>
            <person name="King G."/>
            <person name="Ferriera S."/>
            <person name="Johnson J."/>
            <person name="Kravitz S."/>
            <person name="Beeson K."/>
            <person name="Sutton G."/>
            <person name="Rogers Y.-H."/>
            <person name="Friedman R."/>
            <person name="Frazier M."/>
            <person name="Venter J.C."/>
        </authorList>
    </citation>
    <scope>NUCLEOTIDE SEQUENCE [LARGE SCALE GENOMIC DNA]</scope>
    <source>
        <strain evidence="3">ATCC 25650 / DSM 13394 / JCM 20685 / NBRC 16684 / NCIMB 2208 / IAM 12614 / B1</strain>
    </source>
</reference>
<name>A0NV54_ROSAI</name>
<evidence type="ECO:0000313" key="2">
    <source>
        <dbReference type="EMBL" id="EAV43321.1"/>
    </source>
</evidence>
<feature type="region of interest" description="Disordered" evidence="1">
    <location>
        <begin position="1"/>
        <end position="21"/>
    </location>
</feature>
<organism evidence="2 3">
    <name type="scientific">Roseibium aggregatum (strain ATCC 25650 / DSM 13394 / JCM 20685 / NBRC 16684 / NCIMB 2208 / IAM 12614 / B1)</name>
    <name type="common">Stappia aggregata</name>
    <dbReference type="NCBI Taxonomy" id="384765"/>
    <lineage>
        <taxon>Bacteria</taxon>
        <taxon>Pseudomonadati</taxon>
        <taxon>Pseudomonadota</taxon>
        <taxon>Alphaproteobacteria</taxon>
        <taxon>Hyphomicrobiales</taxon>
        <taxon>Stappiaceae</taxon>
        <taxon>Roseibium</taxon>
    </lineage>
</organism>
<comment type="caution">
    <text evidence="2">The sequence shown here is derived from an EMBL/GenBank/DDBJ whole genome shotgun (WGS) entry which is preliminary data.</text>
</comment>
<protein>
    <submittedName>
        <fullName evidence="2">Uncharacterized protein</fullName>
    </submittedName>
</protein>